<protein>
    <submittedName>
        <fullName evidence="2">Uncharacterized protein</fullName>
    </submittedName>
</protein>
<feature type="transmembrane region" description="Helical" evidence="1">
    <location>
        <begin position="20"/>
        <end position="41"/>
    </location>
</feature>
<comment type="caution">
    <text evidence="2">The sequence shown here is derived from an EMBL/GenBank/DDBJ whole genome shotgun (WGS) entry which is preliminary data.</text>
</comment>
<evidence type="ECO:0000313" key="2">
    <source>
        <dbReference type="EMBL" id="PIR37278.1"/>
    </source>
</evidence>
<keyword evidence="1" id="KW-0812">Transmembrane</keyword>
<sequence>MSKREHSDTSNMFTVYKSNIAKKFTAFIFSFLVVCSATYIVPKPKPTDAFFASWGLIIKEYGLDGVAKFIAKRMLQMITRDTVNWINGGFQGGPGFVTNPERFALQISDATFNDFLDHASHCYTDPTTGERVCEPLEDLLCSPFRVNIQLALRSSYIGDVQYRCDLQDVVGNLQDFYDDFDNGGWAGWFTITQNRANMPFGAFWEAQNELDARIGTRQSTWQKKQDWGDGFLSWDVCSATRTRIDYDPVTLQEIRTEEKVSPNECPPYALETGTPGSIIQNQLVDVFGSNVAELEVADEINEIIGALLNQFTLKLFNSAQGLFGLKNKIDDNPGRVISQVNLDSVLEPEDPALANYCGSYREGFMPTATLEIGGDATFTTNRRDVTVQPGDVVTYSWCGANANQYASSYTVRTDLSSGCADNGTHVPWIAQNAYGEQSATVGAEQIGCAYEITYAARNTGTEDPLTGELTTESAESRIIVRVGTTTPPPVAGQCTISEVTPENLVAAASQIGDEIAGGVFVRGNIINIVSSNGSVDLTPVSPSGVAESIQQQVASQIGCTSTSNLTFVVFQVSNPDALPPEMLTQLGTERPNQILVVIDSVGN</sequence>
<gene>
    <name evidence="2" type="ORF">COV34_03595</name>
</gene>
<proteinExistence type="predicted"/>
<keyword evidence="1" id="KW-1133">Transmembrane helix</keyword>
<evidence type="ECO:0000313" key="3">
    <source>
        <dbReference type="Proteomes" id="UP000231333"/>
    </source>
</evidence>
<organism evidence="2 3">
    <name type="scientific">Candidatus Zambryskibacteria bacterium CG10_big_fil_rev_8_21_14_0_10_42_12</name>
    <dbReference type="NCBI Taxonomy" id="1975115"/>
    <lineage>
        <taxon>Bacteria</taxon>
        <taxon>Candidatus Zambryskiibacteriota</taxon>
    </lineage>
</organism>
<evidence type="ECO:0000256" key="1">
    <source>
        <dbReference type="SAM" id="Phobius"/>
    </source>
</evidence>
<reference evidence="2 3" key="1">
    <citation type="submission" date="2017-09" db="EMBL/GenBank/DDBJ databases">
        <title>Depth-based differentiation of microbial function through sediment-hosted aquifers and enrichment of novel symbionts in the deep terrestrial subsurface.</title>
        <authorList>
            <person name="Probst A.J."/>
            <person name="Ladd B."/>
            <person name="Jarett J.K."/>
            <person name="Geller-Mcgrath D.E."/>
            <person name="Sieber C.M."/>
            <person name="Emerson J.B."/>
            <person name="Anantharaman K."/>
            <person name="Thomas B.C."/>
            <person name="Malmstrom R."/>
            <person name="Stieglmeier M."/>
            <person name="Klingl A."/>
            <person name="Woyke T."/>
            <person name="Ryan C.M."/>
            <person name="Banfield J.F."/>
        </authorList>
    </citation>
    <scope>NUCLEOTIDE SEQUENCE [LARGE SCALE GENOMIC DNA]</scope>
    <source>
        <strain evidence="2">CG10_big_fil_rev_8_21_14_0_10_42_12</strain>
    </source>
</reference>
<dbReference type="AlphaFoldDB" id="A0A2H0QSI7"/>
<name>A0A2H0QSI7_9BACT</name>
<dbReference type="EMBL" id="PCXL01000026">
    <property type="protein sequence ID" value="PIR37278.1"/>
    <property type="molecule type" value="Genomic_DNA"/>
</dbReference>
<dbReference type="Proteomes" id="UP000231333">
    <property type="component" value="Unassembled WGS sequence"/>
</dbReference>
<keyword evidence="1" id="KW-0472">Membrane</keyword>
<accession>A0A2H0QSI7</accession>